<dbReference type="InterPro" id="IPR002123">
    <property type="entry name" value="Plipid/glycerol_acylTrfase"/>
</dbReference>
<protein>
    <submittedName>
        <fullName evidence="5">1-acyl-sn-glycerol-3-phosphate acyltransferase</fullName>
    </submittedName>
</protein>
<evidence type="ECO:0000256" key="3">
    <source>
        <dbReference type="SAM" id="MobiDB-lite"/>
    </source>
</evidence>
<feature type="domain" description="Phospholipid/glycerol acyltransferase" evidence="4">
    <location>
        <begin position="54"/>
        <end position="164"/>
    </location>
</feature>
<evidence type="ECO:0000313" key="6">
    <source>
        <dbReference type="Proteomes" id="UP000252355"/>
    </source>
</evidence>
<proteinExistence type="predicted"/>
<organism evidence="5 6">
    <name type="scientific">Candidatus Ozemobacter sibiricus</name>
    <dbReference type="NCBI Taxonomy" id="2268124"/>
    <lineage>
        <taxon>Bacteria</taxon>
        <taxon>Candidatus Ozemobacteria</taxon>
        <taxon>Candidatus Ozemobacterales</taxon>
        <taxon>Candidatus Ozemobacteraceae</taxon>
        <taxon>Candidatus Ozemobacter</taxon>
    </lineage>
</organism>
<dbReference type="SUPFAM" id="SSF69593">
    <property type="entry name" value="Glycerol-3-phosphate (1)-acyltransferase"/>
    <property type="match status" value="1"/>
</dbReference>
<comment type="caution">
    <text evidence="5">The sequence shown here is derived from an EMBL/GenBank/DDBJ whole genome shotgun (WGS) entry which is preliminary data.</text>
</comment>
<keyword evidence="2 5" id="KW-0012">Acyltransferase</keyword>
<dbReference type="Proteomes" id="UP000252355">
    <property type="component" value="Unassembled WGS sequence"/>
</dbReference>
<evidence type="ECO:0000313" key="5">
    <source>
        <dbReference type="EMBL" id="RCK79620.1"/>
    </source>
</evidence>
<sequence>MTLPSFSASASGGNVGWPPTFRWARALAAGWLGAFDVAVVVRGADRLAEIAPGAVVVVQGGGLLEGLVLAASLPRPVRFILPAACFRWPLLGRALRRMGHLPFEPGRDGRTLIRQGRALFRTGDHVGVFCPEVAAVADTAGLQYAARLAWRARCPIVPIALFGLAEILPSAHRIPRVGTVRVRIGDPFRGSGEATDGRPGVAIRRLAEEIRQRLLALADPLRESPPEQAQSAGTGSEGLARSGETPAL</sequence>
<dbReference type="AlphaFoldDB" id="A0A367ZNJ4"/>
<keyword evidence="1 5" id="KW-0808">Transferase</keyword>
<accession>A0A367ZNJ4</accession>
<dbReference type="GO" id="GO:0003841">
    <property type="term" value="F:1-acylglycerol-3-phosphate O-acyltransferase activity"/>
    <property type="evidence" value="ECO:0007669"/>
    <property type="project" value="TreeGrafter"/>
</dbReference>
<name>A0A367ZNJ4_9BACT</name>
<reference evidence="5 6" key="1">
    <citation type="submission" date="2018-05" db="EMBL/GenBank/DDBJ databases">
        <title>A metagenomic window into the 2 km-deep terrestrial subsurface aquifer revealed taxonomically and functionally diverse microbial community comprising novel uncultured bacterial lineages.</title>
        <authorList>
            <person name="Kadnikov V.V."/>
            <person name="Mardanov A.V."/>
            <person name="Beletsky A.V."/>
            <person name="Banks D."/>
            <person name="Pimenov N.V."/>
            <person name="Frank Y.A."/>
            <person name="Karnachuk O.V."/>
            <person name="Ravin N.V."/>
        </authorList>
    </citation>
    <scope>NUCLEOTIDE SEQUENCE [LARGE SCALE GENOMIC DNA]</scope>
    <source>
        <strain evidence="5">BY5</strain>
    </source>
</reference>
<gene>
    <name evidence="5" type="ORF">OZSIB_4092</name>
</gene>
<evidence type="ECO:0000256" key="2">
    <source>
        <dbReference type="ARBA" id="ARBA00023315"/>
    </source>
</evidence>
<dbReference type="PANTHER" id="PTHR10434:SF66">
    <property type="entry name" value="PHOSPHOLIPID_GLYCEROL ACYLTRANSFERASE DOMAIN-CONTAINING PROTEIN"/>
    <property type="match status" value="1"/>
</dbReference>
<evidence type="ECO:0000256" key="1">
    <source>
        <dbReference type="ARBA" id="ARBA00022679"/>
    </source>
</evidence>
<dbReference type="PANTHER" id="PTHR10434">
    <property type="entry name" value="1-ACYL-SN-GLYCEROL-3-PHOSPHATE ACYLTRANSFERASE"/>
    <property type="match status" value="1"/>
</dbReference>
<feature type="region of interest" description="Disordered" evidence="3">
    <location>
        <begin position="218"/>
        <end position="248"/>
    </location>
</feature>
<evidence type="ECO:0000259" key="4">
    <source>
        <dbReference type="SMART" id="SM00563"/>
    </source>
</evidence>
<dbReference type="EMBL" id="QOQW01000011">
    <property type="protein sequence ID" value="RCK79620.1"/>
    <property type="molecule type" value="Genomic_DNA"/>
</dbReference>
<dbReference type="GO" id="GO:0006654">
    <property type="term" value="P:phosphatidic acid biosynthetic process"/>
    <property type="evidence" value="ECO:0007669"/>
    <property type="project" value="TreeGrafter"/>
</dbReference>
<dbReference type="CDD" id="cd07989">
    <property type="entry name" value="LPLAT_AGPAT-like"/>
    <property type="match status" value="1"/>
</dbReference>
<dbReference type="Pfam" id="PF01553">
    <property type="entry name" value="Acyltransferase"/>
    <property type="match status" value="1"/>
</dbReference>
<dbReference type="SMART" id="SM00563">
    <property type="entry name" value="PlsC"/>
    <property type="match status" value="1"/>
</dbReference>